<evidence type="ECO:0000256" key="2">
    <source>
        <dbReference type="ARBA" id="ARBA00006472"/>
    </source>
</evidence>
<dbReference type="Pfam" id="PF01329">
    <property type="entry name" value="Pterin_4a"/>
    <property type="match status" value="1"/>
</dbReference>
<dbReference type="PANTHER" id="PTHR12599:SF0">
    <property type="entry name" value="PTERIN-4-ALPHA-CARBINOLAMINE DEHYDRATASE"/>
    <property type="match status" value="1"/>
</dbReference>
<dbReference type="GO" id="GO:0006729">
    <property type="term" value="P:tetrahydrobiopterin biosynthetic process"/>
    <property type="evidence" value="ECO:0007669"/>
    <property type="project" value="InterPro"/>
</dbReference>
<keyword evidence="7" id="KW-1185">Reference proteome</keyword>
<dbReference type="InterPro" id="IPR001533">
    <property type="entry name" value="Pterin_deHydtase"/>
</dbReference>
<evidence type="ECO:0000313" key="6">
    <source>
        <dbReference type="EMBL" id="PRT54741.1"/>
    </source>
</evidence>
<dbReference type="EMBL" id="NDIQ01000021">
    <property type="protein sequence ID" value="PRT54741.1"/>
    <property type="molecule type" value="Genomic_DNA"/>
</dbReference>
<comment type="similarity">
    <text evidence="2">Belongs to the pterin-4-alpha-carbinolamine dehydratase family.</text>
</comment>
<accession>A0A2T0FIB2</accession>
<dbReference type="SUPFAM" id="SSF55248">
    <property type="entry name" value="PCD-like"/>
    <property type="match status" value="1"/>
</dbReference>
<evidence type="ECO:0000256" key="3">
    <source>
        <dbReference type="ARBA" id="ARBA00013252"/>
    </source>
</evidence>
<reference evidence="6 7" key="1">
    <citation type="submission" date="2017-04" db="EMBL/GenBank/DDBJ databases">
        <title>Genome sequencing of [Candida] sorbophila.</title>
        <authorList>
            <person name="Ahn J.O."/>
        </authorList>
    </citation>
    <scope>NUCLEOTIDE SEQUENCE [LARGE SCALE GENOMIC DNA]</scope>
    <source>
        <strain evidence="6 7">DS02</strain>
    </source>
</reference>
<dbReference type="Gene3D" id="3.30.1360.20">
    <property type="entry name" value="Transcriptional coactivator/pterin dehydratase"/>
    <property type="match status" value="1"/>
</dbReference>
<gene>
    <name evidence="6" type="ORF">B9G98_02361</name>
</gene>
<dbReference type="GO" id="GO:0008124">
    <property type="term" value="F:4-alpha-hydroxytetrahydrobiopterin dehydratase activity"/>
    <property type="evidence" value="ECO:0007669"/>
    <property type="project" value="UniProtKB-EC"/>
</dbReference>
<evidence type="ECO:0000313" key="7">
    <source>
        <dbReference type="Proteomes" id="UP000238350"/>
    </source>
</evidence>
<dbReference type="InterPro" id="IPR036428">
    <property type="entry name" value="PCD_sf"/>
</dbReference>
<dbReference type="AlphaFoldDB" id="A0A2T0FIB2"/>
<organism evidence="6 7">
    <name type="scientific">Wickerhamiella sorbophila</name>
    <dbReference type="NCBI Taxonomy" id="45607"/>
    <lineage>
        <taxon>Eukaryota</taxon>
        <taxon>Fungi</taxon>
        <taxon>Dikarya</taxon>
        <taxon>Ascomycota</taxon>
        <taxon>Saccharomycotina</taxon>
        <taxon>Dipodascomycetes</taxon>
        <taxon>Dipodascales</taxon>
        <taxon>Trichomonascaceae</taxon>
        <taxon>Wickerhamiella</taxon>
    </lineage>
</organism>
<sequence length="104" mass="11252">MYTKLGAETLAKLAGRRWATDSGALTKRFAFKSHTLAAEFAAKAAKSADALQHHPEIYIKYRWITFALKTNDADGAITDADAKLADAIDELAKADPGLSRKKAS</sequence>
<comment type="caution">
    <text evidence="6">The sequence shown here is derived from an EMBL/GenBank/DDBJ whole genome shotgun (WGS) entry which is preliminary data.</text>
</comment>
<proteinExistence type="inferred from homology"/>
<name>A0A2T0FIB2_9ASCO</name>
<dbReference type="RefSeq" id="XP_024664686.1">
    <property type="nucleotide sequence ID" value="XM_024808918.1"/>
</dbReference>
<comment type="catalytic activity">
    <reaction evidence="1">
        <text>(4aS,6R)-4a-hydroxy-L-erythro-5,6,7,8-tetrahydrobiopterin = (6R)-L-erythro-6,7-dihydrobiopterin + H2O</text>
        <dbReference type="Rhea" id="RHEA:11920"/>
        <dbReference type="ChEBI" id="CHEBI:15377"/>
        <dbReference type="ChEBI" id="CHEBI:15642"/>
        <dbReference type="ChEBI" id="CHEBI:43120"/>
        <dbReference type="EC" id="4.2.1.96"/>
    </reaction>
</comment>
<evidence type="ECO:0000256" key="5">
    <source>
        <dbReference type="ARBA" id="ARBA00030497"/>
    </source>
</evidence>
<dbReference type="Proteomes" id="UP000238350">
    <property type="component" value="Unassembled WGS sequence"/>
</dbReference>
<keyword evidence="4" id="KW-0456">Lyase</keyword>
<evidence type="ECO:0000256" key="1">
    <source>
        <dbReference type="ARBA" id="ARBA00001554"/>
    </source>
</evidence>
<dbReference type="EC" id="4.2.1.96" evidence="3"/>
<protein>
    <recommendedName>
        <fullName evidence="3">4a-hydroxytetrahydrobiopterin dehydratase</fullName>
        <ecNumber evidence="3">4.2.1.96</ecNumber>
    </recommendedName>
    <alternativeName>
        <fullName evidence="5">4-alpha-hydroxy-tetrahydropterin dehydratase</fullName>
    </alternativeName>
</protein>
<dbReference type="GeneID" id="36516109"/>
<dbReference type="PANTHER" id="PTHR12599">
    <property type="entry name" value="PTERIN-4-ALPHA-CARBINOLAMINE DEHYDRATASE"/>
    <property type="match status" value="1"/>
</dbReference>
<evidence type="ECO:0000256" key="4">
    <source>
        <dbReference type="ARBA" id="ARBA00023239"/>
    </source>
</evidence>